<reference evidence="2" key="2">
    <citation type="submission" date="2006-05" db="EMBL/GenBank/DDBJ databases">
        <title>Sequencing of the draft genome and assembly of Desulfuromonas acetoxidans DSM 684.</title>
        <authorList>
            <consortium name="US DOE Joint Genome Institute (JGI-PGF)"/>
            <person name="Copeland A."/>
            <person name="Lucas S."/>
            <person name="Lapidus A."/>
            <person name="Barry K."/>
            <person name="Detter J.C."/>
            <person name="Glavina del Rio T."/>
            <person name="Hammon N."/>
            <person name="Israni S."/>
            <person name="Dalin E."/>
            <person name="Tice H."/>
            <person name="Bruce D."/>
            <person name="Pitluck S."/>
            <person name="Richardson P."/>
        </authorList>
    </citation>
    <scope>NUCLEOTIDE SEQUENCE [LARGE SCALE GENOMIC DNA]</scope>
    <source>
        <strain evidence="2">DSM 684</strain>
    </source>
</reference>
<dbReference type="EMBL" id="AAEW02000001">
    <property type="protein sequence ID" value="EAT17185.1"/>
    <property type="molecule type" value="Genomic_DNA"/>
</dbReference>
<gene>
    <name evidence="2" type="ORF">Dace_3051</name>
</gene>
<evidence type="ECO:0000256" key="1">
    <source>
        <dbReference type="SAM" id="Phobius"/>
    </source>
</evidence>
<dbReference type="Proteomes" id="UP000005695">
    <property type="component" value="Unassembled WGS sequence"/>
</dbReference>
<feature type="transmembrane region" description="Helical" evidence="1">
    <location>
        <begin position="113"/>
        <end position="131"/>
    </location>
</feature>
<protein>
    <recommendedName>
        <fullName evidence="4">Permease</fullName>
    </recommendedName>
</protein>
<comment type="caution">
    <text evidence="2">The sequence shown here is derived from an EMBL/GenBank/DDBJ whole genome shotgun (WGS) entry which is preliminary data.</text>
</comment>
<sequence length="189" mass="21012">MNKKEITAKVHELLASGMHKSDVFTQLSGQGVKDSYLAHAIASYPNPILCSRHGLKVSILVTIMVIEAGLGLWLGYSIGALIGPNAKWIAGLLTAAIPLLFAWGFYNHFAKAYNIFIILTIVQFHNVLRGFTEEPISTSIAVVINIGVLSYVWYVRQKLFPDFAFITPKKVQGEYVFKEEPFSTQPEHS</sequence>
<keyword evidence="1" id="KW-0812">Transmembrane</keyword>
<feature type="transmembrane region" description="Helical" evidence="1">
    <location>
        <begin position="57"/>
        <end position="76"/>
    </location>
</feature>
<proteinExistence type="predicted"/>
<evidence type="ECO:0000313" key="2">
    <source>
        <dbReference type="EMBL" id="EAT17185.1"/>
    </source>
</evidence>
<reference evidence="2" key="1">
    <citation type="submission" date="2006-05" db="EMBL/GenBank/DDBJ databases">
        <title>Annotation of the draft genome assembly of Desulfuromonas acetoxidans DSM 684.</title>
        <authorList>
            <consortium name="US DOE Joint Genome Institute (JGI-ORNL)"/>
            <person name="Larimer F."/>
            <person name="Land M."/>
            <person name="Hauser L."/>
        </authorList>
    </citation>
    <scope>NUCLEOTIDE SEQUENCE [LARGE SCALE GENOMIC DNA]</scope>
    <source>
        <strain evidence="2">DSM 684</strain>
    </source>
</reference>
<feature type="transmembrane region" description="Helical" evidence="1">
    <location>
        <begin position="88"/>
        <end position="106"/>
    </location>
</feature>
<dbReference type="AlphaFoldDB" id="Q1K4B8"/>
<feature type="transmembrane region" description="Helical" evidence="1">
    <location>
        <begin position="137"/>
        <end position="155"/>
    </location>
</feature>
<dbReference type="RefSeq" id="WP_005997394.1">
    <property type="nucleotide sequence ID" value="NZ_AAEW02000001.1"/>
</dbReference>
<evidence type="ECO:0000313" key="3">
    <source>
        <dbReference type="Proteomes" id="UP000005695"/>
    </source>
</evidence>
<keyword evidence="3" id="KW-1185">Reference proteome</keyword>
<evidence type="ECO:0008006" key="4">
    <source>
        <dbReference type="Google" id="ProtNLM"/>
    </source>
</evidence>
<name>Q1K4B8_DESA6</name>
<organism evidence="2 3">
    <name type="scientific">Desulfuromonas acetoxidans (strain DSM 684 / 11070)</name>
    <dbReference type="NCBI Taxonomy" id="281689"/>
    <lineage>
        <taxon>Bacteria</taxon>
        <taxon>Pseudomonadati</taxon>
        <taxon>Thermodesulfobacteriota</taxon>
        <taxon>Desulfuromonadia</taxon>
        <taxon>Desulfuromonadales</taxon>
        <taxon>Desulfuromonadaceae</taxon>
        <taxon>Desulfuromonas</taxon>
    </lineage>
</organism>
<keyword evidence="1" id="KW-1133">Transmembrane helix</keyword>
<accession>Q1K4B8</accession>
<dbReference type="OrthoDB" id="6871677at2"/>
<keyword evidence="1" id="KW-0472">Membrane</keyword>